<evidence type="ECO:0000256" key="3">
    <source>
        <dbReference type="ARBA" id="ARBA00023163"/>
    </source>
</evidence>
<keyword evidence="6" id="KW-1185">Reference proteome</keyword>
<dbReference type="Gene3D" id="2.10.109.10">
    <property type="entry name" value="Umud Fragment, subunit A"/>
    <property type="match status" value="1"/>
</dbReference>
<dbReference type="CDD" id="cd06529">
    <property type="entry name" value="S24_LexA-like"/>
    <property type="match status" value="1"/>
</dbReference>
<dbReference type="InterPro" id="IPR036286">
    <property type="entry name" value="LexA/Signal_pep-like_sf"/>
</dbReference>
<accession>A0ABS7AFB8</accession>
<keyword evidence="2" id="KW-0238">DNA-binding</keyword>
<dbReference type="Pfam" id="PF00717">
    <property type="entry name" value="Peptidase_S24"/>
    <property type="match status" value="1"/>
</dbReference>
<gene>
    <name evidence="5" type="ORF">KPL78_24265</name>
</gene>
<protein>
    <submittedName>
        <fullName evidence="5">Helix-turn-helix transcriptional regulator</fullName>
    </submittedName>
</protein>
<name>A0ABS7AFB8_9PROT</name>
<dbReference type="PANTHER" id="PTHR40661">
    <property type="match status" value="1"/>
</dbReference>
<keyword evidence="1" id="KW-0805">Transcription regulation</keyword>
<evidence type="ECO:0000313" key="5">
    <source>
        <dbReference type="EMBL" id="MBW6400996.1"/>
    </source>
</evidence>
<sequence length="217" mass="23193">MRHDDIWRALDALAAEHGLSASGLARKAGLDPTAFNPSKRIGADGRARWPSTESVAKVLTATGRGIEDFASLVSGLPALPRGGSGRVGAGRRIPLIGLAQAGGEGYFDDGGYPVGGSWDEISLPEIGDPNAYALEISGESMEPVFRDGDVVVVSPAAPVRRGDRVVVRTQKGEVMAKELRRQSAKRIELASLNPAHPSYSFELPEITWMHRIIWASQ</sequence>
<dbReference type="SUPFAM" id="SSF51306">
    <property type="entry name" value="LexA/Signal peptidase"/>
    <property type="match status" value="1"/>
</dbReference>
<dbReference type="InterPro" id="IPR039418">
    <property type="entry name" value="LexA-like"/>
</dbReference>
<dbReference type="PANTHER" id="PTHR40661:SF3">
    <property type="entry name" value="FELS-1 PROPHAGE TRANSCRIPTIONAL REGULATOR"/>
    <property type="match status" value="1"/>
</dbReference>
<dbReference type="EMBL" id="JAHYBZ010000009">
    <property type="protein sequence ID" value="MBW6400996.1"/>
    <property type="molecule type" value="Genomic_DNA"/>
</dbReference>
<proteinExistence type="predicted"/>
<evidence type="ECO:0000256" key="1">
    <source>
        <dbReference type="ARBA" id="ARBA00023015"/>
    </source>
</evidence>
<reference evidence="5 6" key="1">
    <citation type="submission" date="2021-07" db="EMBL/GenBank/DDBJ databases">
        <authorList>
            <person name="So Y."/>
        </authorList>
    </citation>
    <scope>NUCLEOTIDE SEQUENCE [LARGE SCALE GENOMIC DNA]</scope>
    <source>
        <strain evidence="5 6">HJA6</strain>
    </source>
</reference>
<dbReference type="InterPro" id="IPR015927">
    <property type="entry name" value="Peptidase_S24_S26A/B/C"/>
</dbReference>
<comment type="caution">
    <text evidence="5">The sequence shown here is derived from an EMBL/GenBank/DDBJ whole genome shotgun (WGS) entry which is preliminary data.</text>
</comment>
<dbReference type="Proteomes" id="UP001196565">
    <property type="component" value="Unassembled WGS sequence"/>
</dbReference>
<evidence type="ECO:0000313" key="6">
    <source>
        <dbReference type="Proteomes" id="UP001196565"/>
    </source>
</evidence>
<keyword evidence="3" id="KW-0804">Transcription</keyword>
<evidence type="ECO:0000256" key="2">
    <source>
        <dbReference type="ARBA" id="ARBA00023125"/>
    </source>
</evidence>
<evidence type="ECO:0000259" key="4">
    <source>
        <dbReference type="Pfam" id="PF00717"/>
    </source>
</evidence>
<organism evidence="5 6">
    <name type="scientific">Roseomonas alba</name>
    <dbReference type="NCBI Taxonomy" id="2846776"/>
    <lineage>
        <taxon>Bacteria</taxon>
        <taxon>Pseudomonadati</taxon>
        <taxon>Pseudomonadota</taxon>
        <taxon>Alphaproteobacteria</taxon>
        <taxon>Acetobacterales</taxon>
        <taxon>Roseomonadaceae</taxon>
        <taxon>Roseomonas</taxon>
    </lineage>
</organism>
<dbReference type="RefSeq" id="WP_219765557.1">
    <property type="nucleotide sequence ID" value="NZ_JAHYBZ010000009.1"/>
</dbReference>
<feature type="domain" description="Peptidase S24/S26A/S26B/S26C" evidence="4">
    <location>
        <begin position="94"/>
        <end position="209"/>
    </location>
</feature>